<organism evidence="2 3">
    <name type="scientific">Bugula neritina</name>
    <name type="common">Brown bryozoan</name>
    <name type="synonym">Sertularia neritina</name>
    <dbReference type="NCBI Taxonomy" id="10212"/>
    <lineage>
        <taxon>Eukaryota</taxon>
        <taxon>Metazoa</taxon>
        <taxon>Spiralia</taxon>
        <taxon>Lophotrochozoa</taxon>
        <taxon>Bryozoa</taxon>
        <taxon>Gymnolaemata</taxon>
        <taxon>Cheilostomatida</taxon>
        <taxon>Flustrina</taxon>
        <taxon>Buguloidea</taxon>
        <taxon>Bugulidae</taxon>
        <taxon>Bugula</taxon>
    </lineage>
</organism>
<protein>
    <submittedName>
        <fullName evidence="2">Uncharacterized protein</fullName>
    </submittedName>
</protein>
<sequence length="71" mass="8436">MFYYLSLTLFITYNYGYCYITAYLRFTFFVDSIRKDDNLIARGLNALTSYASQCERLHGYLYNIGEGLLDW</sequence>
<keyword evidence="1" id="KW-0472">Membrane</keyword>
<keyword evidence="1" id="KW-0812">Transmembrane</keyword>
<keyword evidence="1" id="KW-1133">Transmembrane helix</keyword>
<dbReference type="Proteomes" id="UP000593567">
    <property type="component" value="Unassembled WGS sequence"/>
</dbReference>
<evidence type="ECO:0000313" key="2">
    <source>
        <dbReference type="EMBL" id="KAF6023437.1"/>
    </source>
</evidence>
<keyword evidence="3" id="KW-1185">Reference proteome</keyword>
<accession>A0A7J7JBR0</accession>
<comment type="caution">
    <text evidence="2">The sequence shown here is derived from an EMBL/GenBank/DDBJ whole genome shotgun (WGS) entry which is preliminary data.</text>
</comment>
<proteinExistence type="predicted"/>
<evidence type="ECO:0000313" key="3">
    <source>
        <dbReference type="Proteomes" id="UP000593567"/>
    </source>
</evidence>
<dbReference type="AlphaFoldDB" id="A0A7J7JBR0"/>
<evidence type="ECO:0000256" key="1">
    <source>
        <dbReference type="SAM" id="Phobius"/>
    </source>
</evidence>
<feature type="transmembrane region" description="Helical" evidence="1">
    <location>
        <begin position="6"/>
        <end position="26"/>
    </location>
</feature>
<name>A0A7J7JBR0_BUGNE</name>
<gene>
    <name evidence="2" type="ORF">EB796_018255</name>
</gene>
<reference evidence="2" key="1">
    <citation type="submission" date="2020-06" db="EMBL/GenBank/DDBJ databases">
        <title>Draft genome of Bugula neritina, a colonial animal packing powerful symbionts and potential medicines.</title>
        <authorList>
            <person name="Rayko M."/>
        </authorList>
    </citation>
    <scope>NUCLEOTIDE SEQUENCE [LARGE SCALE GENOMIC DNA]</scope>
    <source>
        <strain evidence="2">Kwan_BN1</strain>
    </source>
</reference>
<dbReference type="EMBL" id="VXIV02002714">
    <property type="protein sequence ID" value="KAF6023437.1"/>
    <property type="molecule type" value="Genomic_DNA"/>
</dbReference>